<evidence type="ECO:0000256" key="2">
    <source>
        <dbReference type="SAM" id="Phobius"/>
    </source>
</evidence>
<dbReference type="STRING" id="797302.Halru_1839"/>
<keyword evidence="2" id="KW-1133">Transmembrane helix</keyword>
<feature type="compositionally biased region" description="Basic and acidic residues" evidence="1">
    <location>
        <begin position="141"/>
        <end position="152"/>
    </location>
</feature>
<dbReference type="GeneID" id="14377363"/>
<dbReference type="EMBL" id="CP003050">
    <property type="protein sequence ID" value="AGB16438.1"/>
    <property type="molecule type" value="Genomic_DNA"/>
</dbReference>
<feature type="transmembrane region" description="Helical" evidence="2">
    <location>
        <begin position="312"/>
        <end position="332"/>
    </location>
</feature>
<protein>
    <submittedName>
        <fullName evidence="3">Uncharacterized protein</fullName>
    </submittedName>
</protein>
<accession>L0IC88</accession>
<evidence type="ECO:0000256" key="1">
    <source>
        <dbReference type="SAM" id="MobiDB-lite"/>
    </source>
</evidence>
<reference evidence="3" key="1">
    <citation type="submission" date="2011-09" db="EMBL/GenBank/DDBJ databases">
        <title>Complete sequence of Halovivax ruber XH-70.</title>
        <authorList>
            <consortium name="US DOE Joint Genome Institute"/>
            <person name="Lucas S."/>
            <person name="Han J."/>
            <person name="Lapidus A."/>
            <person name="Cheng J.-F."/>
            <person name="Goodwin L."/>
            <person name="Pitluck S."/>
            <person name="Peters L."/>
            <person name="Mikhailova N."/>
            <person name="Davenport K."/>
            <person name="Detter J.C."/>
            <person name="Han C."/>
            <person name="Tapia R."/>
            <person name="Land M."/>
            <person name="Hauser L."/>
            <person name="Kyrpides N."/>
            <person name="Ivanova N."/>
            <person name="Pagani I."/>
            <person name="Sproer C."/>
            <person name="Anderson I."/>
            <person name="Woyke T."/>
        </authorList>
    </citation>
    <scope>NUCLEOTIDE SEQUENCE</scope>
    <source>
        <strain evidence="3">XH-70</strain>
    </source>
</reference>
<dbReference type="Proteomes" id="UP000010846">
    <property type="component" value="Chromosome"/>
</dbReference>
<proteinExistence type="predicted"/>
<keyword evidence="4" id="KW-1185">Reference proteome</keyword>
<dbReference type="AlphaFoldDB" id="L0IC88"/>
<dbReference type="OrthoDB" id="380696at2157"/>
<dbReference type="KEGG" id="hru:Halru_1839"/>
<feature type="region of interest" description="Disordered" evidence="1">
    <location>
        <begin position="131"/>
        <end position="166"/>
    </location>
</feature>
<gene>
    <name evidence="3" type="ordered locus">Halru_1839</name>
</gene>
<dbReference type="HOGENOM" id="CLU_800810_0_0_2"/>
<dbReference type="eggNOG" id="arCOG02918">
    <property type="taxonomic scope" value="Archaea"/>
</dbReference>
<evidence type="ECO:0000313" key="3">
    <source>
        <dbReference type="EMBL" id="AGB16438.1"/>
    </source>
</evidence>
<organism evidence="3 4">
    <name type="scientific">Halovivax ruber (strain DSM 18193 / JCM 13892 / XH-70)</name>
    <dbReference type="NCBI Taxonomy" id="797302"/>
    <lineage>
        <taxon>Archaea</taxon>
        <taxon>Methanobacteriati</taxon>
        <taxon>Methanobacteriota</taxon>
        <taxon>Stenosarchaea group</taxon>
        <taxon>Halobacteria</taxon>
        <taxon>Halobacteriales</taxon>
        <taxon>Natrialbaceae</taxon>
        <taxon>Halovivax</taxon>
    </lineage>
</organism>
<dbReference type="RefSeq" id="WP_015301064.1">
    <property type="nucleotide sequence ID" value="NC_019964.1"/>
</dbReference>
<keyword evidence="2" id="KW-0472">Membrane</keyword>
<keyword evidence="2" id="KW-0812">Transmembrane</keyword>
<sequence length="333" mass="35916">MGVNKRDLLKGIGEGTAAISSIPIISAKSYKSDEQLEKLAVSQARNKTNNLLAFNALEDRTLCLFLATGTSSADDSGEKIIQLTEPSDGSIWDIHWENPSTLSIWKNGRIIHLTVTPDGKVQNEKYIKDQVAPSEITTTPSHRDGPSTDMIKKPPTSGGDGYPDWFYDPEYESDPLQKCESPTNLGFDMVELCIESNSISPKVYTKSCTGVEQPLVGFSMIYVSITTPTGGGSASLDIWTGMDPDTGCIYIGSESGDFCVSDCFPLDPLPTIADLEEAFSDDIINMLEFSEDELKDIADIPWGQHGQKVVEIGGAVLIAILLAVLGALSPIAS</sequence>
<evidence type="ECO:0000313" key="4">
    <source>
        <dbReference type="Proteomes" id="UP000010846"/>
    </source>
</evidence>
<name>L0IC88_HALRX</name>